<sequence>MLRELDIFVLKGPNGSLVRIDGDYDITVYLKVDLSTFKARLEQLNIFVWKEVNGSLVRIHGGDYELTILLKHMGRSRVVDGTVAFEDVIRMLEKNLELSLGCYKLTFKHPNRSIWNVWLKTDRDWHFVVSLAKCHCTPLFAAP</sequence>
<proteinExistence type="predicted"/>
<dbReference type="AlphaFoldDB" id="A0A2U1MZ52"/>
<gene>
    <name evidence="1" type="ORF">CTI12_AA310610</name>
</gene>
<evidence type="ECO:0000313" key="1">
    <source>
        <dbReference type="EMBL" id="PWA66542.1"/>
    </source>
</evidence>
<dbReference type="Proteomes" id="UP000245207">
    <property type="component" value="Unassembled WGS sequence"/>
</dbReference>
<name>A0A2U1MZ52_ARTAN</name>
<dbReference type="EMBL" id="PKPP01004007">
    <property type="protein sequence ID" value="PWA66542.1"/>
    <property type="molecule type" value="Genomic_DNA"/>
</dbReference>
<organism evidence="1 2">
    <name type="scientific">Artemisia annua</name>
    <name type="common">Sweet wormwood</name>
    <dbReference type="NCBI Taxonomy" id="35608"/>
    <lineage>
        <taxon>Eukaryota</taxon>
        <taxon>Viridiplantae</taxon>
        <taxon>Streptophyta</taxon>
        <taxon>Embryophyta</taxon>
        <taxon>Tracheophyta</taxon>
        <taxon>Spermatophyta</taxon>
        <taxon>Magnoliopsida</taxon>
        <taxon>eudicotyledons</taxon>
        <taxon>Gunneridae</taxon>
        <taxon>Pentapetalae</taxon>
        <taxon>asterids</taxon>
        <taxon>campanulids</taxon>
        <taxon>Asterales</taxon>
        <taxon>Asteraceae</taxon>
        <taxon>Asteroideae</taxon>
        <taxon>Anthemideae</taxon>
        <taxon>Artemisiinae</taxon>
        <taxon>Artemisia</taxon>
    </lineage>
</organism>
<accession>A0A2U1MZ52</accession>
<keyword evidence="2" id="KW-1185">Reference proteome</keyword>
<evidence type="ECO:0000313" key="2">
    <source>
        <dbReference type="Proteomes" id="UP000245207"/>
    </source>
</evidence>
<protein>
    <submittedName>
        <fullName evidence="1">Uncharacterized protein</fullName>
    </submittedName>
</protein>
<comment type="caution">
    <text evidence="1">The sequence shown here is derived from an EMBL/GenBank/DDBJ whole genome shotgun (WGS) entry which is preliminary data.</text>
</comment>
<reference evidence="1 2" key="1">
    <citation type="journal article" date="2018" name="Mol. Plant">
        <title>The genome of Artemisia annua provides insight into the evolution of Asteraceae family and artemisinin biosynthesis.</title>
        <authorList>
            <person name="Shen Q."/>
            <person name="Zhang L."/>
            <person name="Liao Z."/>
            <person name="Wang S."/>
            <person name="Yan T."/>
            <person name="Shi P."/>
            <person name="Liu M."/>
            <person name="Fu X."/>
            <person name="Pan Q."/>
            <person name="Wang Y."/>
            <person name="Lv Z."/>
            <person name="Lu X."/>
            <person name="Zhang F."/>
            <person name="Jiang W."/>
            <person name="Ma Y."/>
            <person name="Chen M."/>
            <person name="Hao X."/>
            <person name="Li L."/>
            <person name="Tang Y."/>
            <person name="Lv G."/>
            <person name="Zhou Y."/>
            <person name="Sun X."/>
            <person name="Brodelius P.E."/>
            <person name="Rose J.K.C."/>
            <person name="Tang K."/>
        </authorList>
    </citation>
    <scope>NUCLEOTIDE SEQUENCE [LARGE SCALE GENOMIC DNA]</scope>
    <source>
        <strain evidence="2">cv. Huhao1</strain>
        <tissue evidence="1">Leaf</tissue>
    </source>
</reference>